<comment type="caution">
    <text evidence="1">The sequence shown here is derived from an EMBL/GenBank/DDBJ whole genome shotgun (WGS) entry which is preliminary data.</text>
</comment>
<reference evidence="1 2" key="1">
    <citation type="submission" date="2024-02" db="EMBL/GenBank/DDBJ databases">
        <title>New especies of Spiribacter isolated from saline water.</title>
        <authorList>
            <person name="Leon M.J."/>
            <person name="De La Haba R."/>
            <person name="Sanchez-Porro C."/>
            <person name="Ventosa A."/>
        </authorList>
    </citation>
    <scope>NUCLEOTIDE SEQUENCE [LARGE SCALE GENOMIC DNA]</scope>
    <source>
        <strain evidence="2">ag22IC4-227</strain>
    </source>
</reference>
<dbReference type="EMBL" id="JBAKFJ010000001">
    <property type="protein sequence ID" value="MEX0385604.1"/>
    <property type="molecule type" value="Genomic_DNA"/>
</dbReference>
<accession>A0ABV3S649</accession>
<sequence length="160" mass="17909">MWFKRPARPDIHARDPVRREAAVNAGEAGQSALRRMVTRDPDPRVRNAAIRRLGDLVVLRQVIEHEGDETVRETARVRYRHLLSGGDTLDMGYRCAALAVCPDRQIIAHVARSAREPTLRIAALARITEPALLDEVRCHDPDESVRASAGERLRQLAPEG</sequence>
<dbReference type="Proteomes" id="UP001556653">
    <property type="component" value="Unassembled WGS sequence"/>
</dbReference>
<dbReference type="SUPFAM" id="SSF48371">
    <property type="entry name" value="ARM repeat"/>
    <property type="match status" value="1"/>
</dbReference>
<organism evidence="1 2">
    <name type="scientific">Spiribacter onubensis</name>
    <dbReference type="NCBI Taxonomy" id="3122420"/>
    <lineage>
        <taxon>Bacteria</taxon>
        <taxon>Pseudomonadati</taxon>
        <taxon>Pseudomonadota</taxon>
        <taxon>Gammaproteobacteria</taxon>
        <taxon>Chromatiales</taxon>
        <taxon>Ectothiorhodospiraceae</taxon>
        <taxon>Spiribacter</taxon>
    </lineage>
</organism>
<dbReference type="RefSeq" id="WP_367966087.1">
    <property type="nucleotide sequence ID" value="NZ_JBAKFI010000003.1"/>
</dbReference>
<name>A0ABV3S649_9GAMM</name>
<dbReference type="InterPro" id="IPR016024">
    <property type="entry name" value="ARM-type_fold"/>
</dbReference>
<gene>
    <name evidence="1" type="ORF">V6X64_01170</name>
</gene>
<dbReference type="Gene3D" id="1.25.10.10">
    <property type="entry name" value="Leucine-rich Repeat Variant"/>
    <property type="match status" value="1"/>
</dbReference>
<evidence type="ECO:0000313" key="2">
    <source>
        <dbReference type="Proteomes" id="UP001556653"/>
    </source>
</evidence>
<proteinExistence type="predicted"/>
<evidence type="ECO:0008006" key="3">
    <source>
        <dbReference type="Google" id="ProtNLM"/>
    </source>
</evidence>
<evidence type="ECO:0000313" key="1">
    <source>
        <dbReference type="EMBL" id="MEX0385604.1"/>
    </source>
</evidence>
<dbReference type="InterPro" id="IPR011989">
    <property type="entry name" value="ARM-like"/>
</dbReference>
<protein>
    <recommendedName>
        <fullName evidence="3">HEAT repeat domain-containing protein</fullName>
    </recommendedName>
</protein>
<keyword evidence="2" id="KW-1185">Reference proteome</keyword>